<organism evidence="2 3">
    <name type="scientific">Herbiconiux flava</name>
    <dbReference type="NCBI Taxonomy" id="881268"/>
    <lineage>
        <taxon>Bacteria</taxon>
        <taxon>Bacillati</taxon>
        <taxon>Actinomycetota</taxon>
        <taxon>Actinomycetes</taxon>
        <taxon>Micrococcales</taxon>
        <taxon>Microbacteriaceae</taxon>
        <taxon>Herbiconiux</taxon>
    </lineage>
</organism>
<keyword evidence="1" id="KW-1133">Transmembrane helix</keyword>
<comment type="caution">
    <text evidence="2">The sequence shown here is derived from an EMBL/GenBank/DDBJ whole genome shotgun (WGS) entry which is preliminary data.</text>
</comment>
<dbReference type="Proteomes" id="UP000549913">
    <property type="component" value="Unassembled WGS sequence"/>
</dbReference>
<keyword evidence="1" id="KW-0472">Membrane</keyword>
<accession>A0A852SRT9</accession>
<proteinExistence type="predicted"/>
<name>A0A852SRT9_9MICO</name>
<evidence type="ECO:0000313" key="2">
    <source>
        <dbReference type="EMBL" id="NYD71596.1"/>
    </source>
</evidence>
<sequence length="193" mass="20637">MDARRRFKPLWRWEALLFVVVLVAAMAASLVARPSLPVVGPIASVLLLAIAVAAALALIVPLLRKKGHDSENSRHDLSGVDLVPFPGLGEVPVTTRVAESERRQTAIEAAVAKSRTVRAVLTPDASRWLGRELRVAVDLVDDAGAAHRVGFVPREVDARVDEALRGVAASGRAATVPVTVVGTDRSRRVEIVL</sequence>
<feature type="transmembrane region" description="Helical" evidence="1">
    <location>
        <begin position="42"/>
        <end position="63"/>
    </location>
</feature>
<dbReference type="AlphaFoldDB" id="A0A852SRT9"/>
<keyword evidence="3" id="KW-1185">Reference proteome</keyword>
<reference evidence="2 3" key="1">
    <citation type="submission" date="2020-07" db="EMBL/GenBank/DDBJ databases">
        <title>Sequencing the genomes of 1000 actinobacteria strains.</title>
        <authorList>
            <person name="Klenk H.-P."/>
        </authorList>
    </citation>
    <scope>NUCLEOTIDE SEQUENCE [LARGE SCALE GENOMIC DNA]</scope>
    <source>
        <strain evidence="2 3">DSM 26474</strain>
    </source>
</reference>
<gene>
    <name evidence="2" type="ORF">BJ984_002754</name>
</gene>
<evidence type="ECO:0000256" key="1">
    <source>
        <dbReference type="SAM" id="Phobius"/>
    </source>
</evidence>
<evidence type="ECO:0000313" key="3">
    <source>
        <dbReference type="Proteomes" id="UP000549913"/>
    </source>
</evidence>
<keyword evidence="1" id="KW-0812">Transmembrane</keyword>
<dbReference type="EMBL" id="JACCBM010000001">
    <property type="protein sequence ID" value="NYD71596.1"/>
    <property type="molecule type" value="Genomic_DNA"/>
</dbReference>
<protein>
    <submittedName>
        <fullName evidence="2">Uncharacterized protein</fullName>
    </submittedName>
</protein>
<dbReference type="RefSeq" id="WP_179548508.1">
    <property type="nucleotide sequence ID" value="NZ_BSEW01000002.1"/>
</dbReference>